<accession>A0AAD5MBW4</accession>
<sequence length="429" mass="48062">MLVFYLMKAVQITMAVIGIYKLLSVEQLCEVKEVKSLSASVAATRLSIPEFHTEFETDHKKGMAEKRSRKIRSASEPLDDNIVVARDASLEETHEENLKSENMTTMGVTKHTEPQTSTEIVTIKTSDVKGSTLGEKMELEESTRKTELSTTTHSSLKSTLKELSSTADSTVSSIVEKLLSNTDGLITSIANSSEEFDSDDDNTTTTFMTEATKSPTKASAVSDKVEINTTNDRRSTRLFKSTMDKIAEDVFRKPTKGNRLVNRVYNCLMIGGRDILGISDVDLPYVAALRVPFVCLILSIVIVCLSITHAFMNFSKPRRSCILVENVAQVFLWTLSGITLVLTRLDWHLIWSGVVPGAFVPEYPASWRFVELTCCMMVILFLAEYYFHDYIFYTIYFEESCGSYKVVERRECGNSVYTSTADISENNVL</sequence>
<dbReference type="EMBL" id="JAHQIW010002570">
    <property type="protein sequence ID" value="KAJ1355757.1"/>
    <property type="molecule type" value="Genomic_DNA"/>
</dbReference>
<feature type="transmembrane region" description="Helical" evidence="1">
    <location>
        <begin position="365"/>
        <end position="387"/>
    </location>
</feature>
<protein>
    <submittedName>
        <fullName evidence="2">Uncharacterized protein</fullName>
    </submittedName>
</protein>
<feature type="transmembrane region" description="Helical" evidence="1">
    <location>
        <begin position="291"/>
        <end position="311"/>
    </location>
</feature>
<keyword evidence="1" id="KW-0472">Membrane</keyword>
<reference evidence="2" key="1">
    <citation type="submission" date="2021-06" db="EMBL/GenBank/DDBJ databases">
        <title>Parelaphostrongylus tenuis whole genome reference sequence.</title>
        <authorList>
            <person name="Garwood T.J."/>
            <person name="Larsen P.A."/>
            <person name="Fountain-Jones N.M."/>
            <person name="Garbe J.R."/>
            <person name="Macchietto M.G."/>
            <person name="Kania S.A."/>
            <person name="Gerhold R.W."/>
            <person name="Richards J.E."/>
            <person name="Wolf T.M."/>
        </authorList>
    </citation>
    <scope>NUCLEOTIDE SEQUENCE</scope>
    <source>
        <strain evidence="2">MNPRO001-30</strain>
        <tissue evidence="2">Meninges</tissue>
    </source>
</reference>
<keyword evidence="1" id="KW-0812">Transmembrane</keyword>
<gene>
    <name evidence="2" type="ORF">KIN20_013291</name>
</gene>
<organism evidence="2 3">
    <name type="scientific">Parelaphostrongylus tenuis</name>
    <name type="common">Meningeal worm</name>
    <dbReference type="NCBI Taxonomy" id="148309"/>
    <lineage>
        <taxon>Eukaryota</taxon>
        <taxon>Metazoa</taxon>
        <taxon>Ecdysozoa</taxon>
        <taxon>Nematoda</taxon>
        <taxon>Chromadorea</taxon>
        <taxon>Rhabditida</taxon>
        <taxon>Rhabditina</taxon>
        <taxon>Rhabditomorpha</taxon>
        <taxon>Strongyloidea</taxon>
        <taxon>Metastrongylidae</taxon>
        <taxon>Parelaphostrongylus</taxon>
    </lineage>
</organism>
<feature type="transmembrane region" description="Helical" evidence="1">
    <location>
        <begin position="323"/>
        <end position="345"/>
    </location>
</feature>
<dbReference type="AlphaFoldDB" id="A0AAD5MBW4"/>
<evidence type="ECO:0000313" key="2">
    <source>
        <dbReference type="EMBL" id="KAJ1355757.1"/>
    </source>
</evidence>
<keyword evidence="3" id="KW-1185">Reference proteome</keyword>
<dbReference type="Proteomes" id="UP001196413">
    <property type="component" value="Unassembled WGS sequence"/>
</dbReference>
<evidence type="ECO:0000313" key="3">
    <source>
        <dbReference type="Proteomes" id="UP001196413"/>
    </source>
</evidence>
<comment type="caution">
    <text evidence="2">The sequence shown here is derived from an EMBL/GenBank/DDBJ whole genome shotgun (WGS) entry which is preliminary data.</text>
</comment>
<evidence type="ECO:0000256" key="1">
    <source>
        <dbReference type="SAM" id="Phobius"/>
    </source>
</evidence>
<proteinExistence type="predicted"/>
<keyword evidence="1" id="KW-1133">Transmembrane helix</keyword>
<name>A0AAD5MBW4_PARTN</name>